<comment type="caution">
    <text evidence="2">The sequence shown here is derived from an EMBL/GenBank/DDBJ whole genome shotgun (WGS) entry which is preliminary data.</text>
</comment>
<dbReference type="AlphaFoldDB" id="A0A9W4GWE9"/>
<organism evidence="2 3">
    <name type="scientific">Actinacidiphila cocklensis</name>
    <dbReference type="NCBI Taxonomy" id="887465"/>
    <lineage>
        <taxon>Bacteria</taxon>
        <taxon>Bacillati</taxon>
        <taxon>Actinomycetota</taxon>
        <taxon>Actinomycetes</taxon>
        <taxon>Kitasatosporales</taxon>
        <taxon>Streptomycetaceae</taxon>
        <taxon>Actinacidiphila</taxon>
    </lineage>
</organism>
<dbReference type="Proteomes" id="UP001152519">
    <property type="component" value="Unassembled WGS sequence"/>
</dbReference>
<proteinExistence type="predicted"/>
<feature type="domain" description="DUF58" evidence="1">
    <location>
        <begin position="69"/>
        <end position="172"/>
    </location>
</feature>
<evidence type="ECO:0000313" key="2">
    <source>
        <dbReference type="EMBL" id="CAG6399191.1"/>
    </source>
</evidence>
<evidence type="ECO:0000313" key="3">
    <source>
        <dbReference type="Proteomes" id="UP001152519"/>
    </source>
</evidence>
<gene>
    <name evidence="2" type="ORF">SCOCK_860001</name>
</gene>
<accession>A0A9W4GWE9</accession>
<dbReference type="InterPro" id="IPR002881">
    <property type="entry name" value="DUF58"/>
</dbReference>
<dbReference type="RefSeq" id="WP_251501644.1">
    <property type="nucleotide sequence ID" value="NZ_CAJSLV010000121.1"/>
</dbReference>
<dbReference type="PANTHER" id="PTHR34351">
    <property type="entry name" value="SLR1927 PROTEIN-RELATED"/>
    <property type="match status" value="1"/>
</dbReference>
<dbReference type="Pfam" id="PF01882">
    <property type="entry name" value="DUF58"/>
    <property type="match status" value="1"/>
</dbReference>
<reference evidence="2" key="1">
    <citation type="submission" date="2021-05" db="EMBL/GenBank/DDBJ databases">
        <authorList>
            <person name="Arsene-Ploetze F."/>
        </authorList>
    </citation>
    <scope>NUCLEOTIDE SEQUENCE</scope>
    <source>
        <strain evidence="2">DSM 42138</strain>
    </source>
</reference>
<protein>
    <recommendedName>
        <fullName evidence="1">DUF58 domain-containing protein</fullName>
    </recommendedName>
</protein>
<keyword evidence="3" id="KW-1185">Reference proteome</keyword>
<evidence type="ECO:0000259" key="1">
    <source>
        <dbReference type="Pfam" id="PF01882"/>
    </source>
</evidence>
<sequence length="256" mass="26869">MWRLGPAVAEYHDPLGLAVTRTEPSAPGARFTVRPRTPAAVPWVAEAAAAHASGAARLDTDEAFEIHGMRRYVPGDDLRLVDWRSTLRTGTFHVRERRGGGSAPAVVLLDTAAGDGEAFETAVDCAAAVALSVLRLDRPVTLAGPGGAPRRFDPAPGAPEAVLDLLARVRPRAGASVTPLARLAAGMPGGALAVLATTRDPALWRPALSALSAHRATVVCLHATPPAPRDHPRQYPGFRVLRVTTVDDLARVPGGR</sequence>
<dbReference type="PANTHER" id="PTHR34351:SF1">
    <property type="entry name" value="SLR1927 PROTEIN"/>
    <property type="match status" value="1"/>
</dbReference>
<dbReference type="EMBL" id="CAJSLV010000121">
    <property type="protein sequence ID" value="CAG6399191.1"/>
    <property type="molecule type" value="Genomic_DNA"/>
</dbReference>
<name>A0A9W4GWE9_9ACTN</name>